<dbReference type="EMBL" id="JAAALK010000283">
    <property type="protein sequence ID" value="KAG8072089.1"/>
    <property type="molecule type" value="Genomic_DNA"/>
</dbReference>
<keyword evidence="3" id="KW-1185">Reference proteome</keyword>
<dbReference type="PANTHER" id="PTHR35686">
    <property type="entry name" value="KINETOCHORE PROTEIN"/>
    <property type="match status" value="1"/>
</dbReference>
<name>A0A8J5SS30_ZIZPA</name>
<dbReference type="PANTHER" id="PTHR35686:SF1">
    <property type="entry name" value="KINETOCHORE PROTEIN"/>
    <property type="match status" value="1"/>
</dbReference>
<proteinExistence type="predicted"/>
<sequence length="527" mass="58900">MATSPHLSFSTVAVDTMRFARSNATRRLDVLLCTVAWCTGVTHDRKLSNFSLGLQRMYFYDVALLLVAAAVPHPLLASLTCPPRLLAPQASTNRARPHHKSNPDFRRSGSCYSIVMESFRDDQSTCPQSEKQYDHASDSAEDAISDEDVLAPTRLSLACAASKERENKNRMVEQNESTIWEGVLEEADELAYLHKVPPSISFPHAGTSKRRKGEKKLKFSIRGSSSVLLNVKTENPYVGEQEVSLGVLPNKAPVTMVSQLLENIKEETEDLPSEFACPTKKANISIAELLDNLQDRSASSVVAPFLLHQHTRAKELKPRVSTSVKNSLALLGQRNLEIENPLEHVIGETSSEEEDIAQNNLTLINKDVKGQTMADIFQQVFNATNMDGSTLPMRSHGAGYYGRMQQIMQIEKDRHAEFLRQYNREQDYLGDSKGVTVQIMSRSLEGKLTICRCLFMEKNSWATAGEIETDCNMDGSSIKRTIIFTPKICDDVDLVVGNIINIFPPWKEVKVKEEVMILCTYFSHRGA</sequence>
<dbReference type="OrthoDB" id="1914453at2759"/>
<reference evidence="2" key="1">
    <citation type="journal article" date="2021" name="bioRxiv">
        <title>Whole Genome Assembly and Annotation of Northern Wild Rice, Zizania palustris L., Supports a Whole Genome Duplication in the Zizania Genus.</title>
        <authorList>
            <person name="Haas M."/>
            <person name="Kono T."/>
            <person name="Macchietto M."/>
            <person name="Millas R."/>
            <person name="McGilp L."/>
            <person name="Shao M."/>
            <person name="Duquette J."/>
            <person name="Hirsch C.N."/>
            <person name="Kimball J."/>
        </authorList>
    </citation>
    <scope>NUCLEOTIDE SEQUENCE</scope>
    <source>
        <tissue evidence="2">Fresh leaf tissue</tissue>
    </source>
</reference>
<reference evidence="2" key="2">
    <citation type="submission" date="2021-02" db="EMBL/GenBank/DDBJ databases">
        <authorList>
            <person name="Kimball J.A."/>
            <person name="Haas M.W."/>
            <person name="Macchietto M."/>
            <person name="Kono T."/>
            <person name="Duquette J."/>
            <person name="Shao M."/>
        </authorList>
    </citation>
    <scope>NUCLEOTIDE SEQUENCE</scope>
    <source>
        <tissue evidence="2">Fresh leaf tissue</tissue>
    </source>
</reference>
<dbReference type="AlphaFoldDB" id="A0A8J5SS30"/>
<evidence type="ECO:0000313" key="2">
    <source>
        <dbReference type="EMBL" id="KAG8072089.1"/>
    </source>
</evidence>
<organism evidence="2 3">
    <name type="scientific">Zizania palustris</name>
    <name type="common">Northern wild rice</name>
    <dbReference type="NCBI Taxonomy" id="103762"/>
    <lineage>
        <taxon>Eukaryota</taxon>
        <taxon>Viridiplantae</taxon>
        <taxon>Streptophyta</taxon>
        <taxon>Embryophyta</taxon>
        <taxon>Tracheophyta</taxon>
        <taxon>Spermatophyta</taxon>
        <taxon>Magnoliopsida</taxon>
        <taxon>Liliopsida</taxon>
        <taxon>Poales</taxon>
        <taxon>Poaceae</taxon>
        <taxon>BOP clade</taxon>
        <taxon>Oryzoideae</taxon>
        <taxon>Oryzeae</taxon>
        <taxon>Zizaniinae</taxon>
        <taxon>Zizania</taxon>
    </lineage>
</organism>
<gene>
    <name evidence="2" type="ORF">GUJ93_ZPchr0006g40839</name>
</gene>
<evidence type="ECO:0000313" key="3">
    <source>
        <dbReference type="Proteomes" id="UP000729402"/>
    </source>
</evidence>
<protein>
    <submittedName>
        <fullName evidence="2">Uncharacterized protein</fullName>
    </submittedName>
</protein>
<comment type="caution">
    <text evidence="2">The sequence shown here is derived from an EMBL/GenBank/DDBJ whole genome shotgun (WGS) entry which is preliminary data.</text>
</comment>
<dbReference type="Proteomes" id="UP000729402">
    <property type="component" value="Unassembled WGS sequence"/>
</dbReference>
<feature type="region of interest" description="Disordered" evidence="1">
    <location>
        <begin position="122"/>
        <end position="143"/>
    </location>
</feature>
<accession>A0A8J5SS30</accession>
<evidence type="ECO:0000256" key="1">
    <source>
        <dbReference type="SAM" id="MobiDB-lite"/>
    </source>
</evidence>